<evidence type="ECO:0000313" key="1">
    <source>
        <dbReference type="EMBL" id="MBY84555.1"/>
    </source>
</evidence>
<name>A0A2S2R3L7_9HEMI</name>
<organism evidence="1">
    <name type="scientific">Sipha flava</name>
    <name type="common">yellow sugarcane aphid</name>
    <dbReference type="NCBI Taxonomy" id="143950"/>
    <lineage>
        <taxon>Eukaryota</taxon>
        <taxon>Metazoa</taxon>
        <taxon>Ecdysozoa</taxon>
        <taxon>Arthropoda</taxon>
        <taxon>Hexapoda</taxon>
        <taxon>Insecta</taxon>
        <taxon>Pterygota</taxon>
        <taxon>Neoptera</taxon>
        <taxon>Paraneoptera</taxon>
        <taxon>Hemiptera</taxon>
        <taxon>Sternorrhyncha</taxon>
        <taxon>Aphidomorpha</taxon>
        <taxon>Aphidoidea</taxon>
        <taxon>Aphididae</taxon>
        <taxon>Sipha</taxon>
    </lineage>
</organism>
<dbReference type="AlphaFoldDB" id="A0A2S2R3L7"/>
<accession>A0A2S2R3L7</accession>
<dbReference type="OrthoDB" id="6624196at2759"/>
<gene>
    <name evidence="1" type="ORF">g.1546</name>
</gene>
<dbReference type="EMBL" id="GGMS01015352">
    <property type="protein sequence ID" value="MBY84555.1"/>
    <property type="molecule type" value="Transcribed_RNA"/>
</dbReference>
<proteinExistence type="predicted"/>
<sequence>MKVWPDLTKQTHKSHNKLKKLNLIGTTRWWSKDKALSSIIQFNKFNVKDSRFILFIYFLLEITSSDSTFDAKTKYTAHTLLQNWSKFEIILTAAIYLDIFTISSPVSKFLQSRSLNYLIAFNMTTSLVKRIKEKKKQW</sequence>
<protein>
    <submittedName>
        <fullName evidence="1">Uncharacterized protein</fullName>
    </submittedName>
</protein>
<reference evidence="1" key="1">
    <citation type="submission" date="2018-04" db="EMBL/GenBank/DDBJ databases">
        <title>Transcriptome assembly of Sipha flava.</title>
        <authorList>
            <person name="Scully E.D."/>
            <person name="Geib S.M."/>
            <person name="Palmer N.A."/>
            <person name="Koch K."/>
            <person name="Bradshaw J."/>
            <person name="Heng-Moss T."/>
            <person name="Sarath G."/>
        </authorList>
    </citation>
    <scope>NUCLEOTIDE SEQUENCE</scope>
</reference>